<dbReference type="SUPFAM" id="SSF46924">
    <property type="entry name" value="RNA polymerase subunit RPB10"/>
    <property type="match status" value="1"/>
</dbReference>
<dbReference type="EMBL" id="AUZX01000172">
    <property type="protein sequence ID" value="EQD81058.1"/>
    <property type="molecule type" value="Genomic_DNA"/>
</dbReference>
<keyword evidence="1" id="KW-0240">DNA-directed RNA polymerase</keyword>
<dbReference type="GO" id="GO:0003677">
    <property type="term" value="F:DNA binding"/>
    <property type="evidence" value="ECO:0007669"/>
    <property type="project" value="InterPro"/>
</dbReference>
<accession>T1CGV3</accession>
<gene>
    <name evidence="5" type="ORF">B1A_00228</name>
</gene>
<dbReference type="Pfam" id="PF01194">
    <property type="entry name" value="RNA_pol_N"/>
    <property type="match status" value="1"/>
</dbReference>
<dbReference type="Gene3D" id="1.10.10.60">
    <property type="entry name" value="Homeodomain-like"/>
    <property type="match status" value="1"/>
</dbReference>
<evidence type="ECO:0000256" key="4">
    <source>
        <dbReference type="ARBA" id="ARBA00023163"/>
    </source>
</evidence>
<dbReference type="GO" id="GO:0003899">
    <property type="term" value="F:DNA-directed RNA polymerase activity"/>
    <property type="evidence" value="ECO:0007669"/>
    <property type="project" value="InterPro"/>
</dbReference>
<dbReference type="GO" id="GO:0005736">
    <property type="term" value="C:RNA polymerase I complex"/>
    <property type="evidence" value="ECO:0007669"/>
    <property type="project" value="TreeGrafter"/>
</dbReference>
<dbReference type="GO" id="GO:0005666">
    <property type="term" value="C:RNA polymerase III complex"/>
    <property type="evidence" value="ECO:0007669"/>
    <property type="project" value="TreeGrafter"/>
</dbReference>
<evidence type="ECO:0000313" key="5">
    <source>
        <dbReference type="EMBL" id="EQD81058.1"/>
    </source>
</evidence>
<proteinExistence type="predicted"/>
<dbReference type="GO" id="GO:0006360">
    <property type="term" value="P:transcription by RNA polymerase I"/>
    <property type="evidence" value="ECO:0007669"/>
    <property type="project" value="TreeGrafter"/>
</dbReference>
<dbReference type="PANTHER" id="PTHR23431">
    <property type="entry name" value="DNA-DIRECTED RNA POLYMERASES I, II, AND III SUBUNIT RPABC5 FAMILY MEMBER"/>
    <property type="match status" value="1"/>
</dbReference>
<reference evidence="5" key="1">
    <citation type="submission" date="2013-08" db="EMBL/GenBank/DDBJ databases">
        <authorList>
            <person name="Mendez C."/>
            <person name="Richter M."/>
            <person name="Ferrer M."/>
            <person name="Sanchez J."/>
        </authorList>
    </citation>
    <scope>NUCLEOTIDE SEQUENCE</scope>
</reference>
<dbReference type="InterPro" id="IPR000268">
    <property type="entry name" value="RPABC5/Rpb10"/>
</dbReference>
<evidence type="ECO:0000256" key="3">
    <source>
        <dbReference type="ARBA" id="ARBA00022833"/>
    </source>
</evidence>
<feature type="non-terminal residue" evidence="5">
    <location>
        <position position="45"/>
    </location>
</feature>
<reference evidence="5" key="2">
    <citation type="journal article" date="2014" name="ISME J.">
        <title>Microbial stratification in low pH oxic and suboxic macroscopic growths along an acid mine drainage.</title>
        <authorList>
            <person name="Mendez-Garcia C."/>
            <person name="Mesa V."/>
            <person name="Sprenger R.R."/>
            <person name="Richter M."/>
            <person name="Diez M.S."/>
            <person name="Solano J."/>
            <person name="Bargiela R."/>
            <person name="Golyshina O.V."/>
            <person name="Manteca A."/>
            <person name="Ramos J.L."/>
            <person name="Gallego J.R."/>
            <person name="Llorente I."/>
            <person name="Martins Dos Santos V.A."/>
            <person name="Jensen O.N."/>
            <person name="Pelaez A.I."/>
            <person name="Sanchez J."/>
            <person name="Ferrer M."/>
        </authorList>
    </citation>
    <scope>NUCLEOTIDE SEQUENCE</scope>
</reference>
<keyword evidence="4" id="KW-0804">Transcription</keyword>
<sequence>MIDIRERGREPTPEEVSKAMDSLGLERYCCRRMVMSHTDLIDRNT</sequence>
<protein>
    <submittedName>
        <fullName evidence="5">RNA polymerase, N/8 Kd subunit</fullName>
    </submittedName>
</protein>
<evidence type="ECO:0000256" key="2">
    <source>
        <dbReference type="ARBA" id="ARBA00022723"/>
    </source>
</evidence>
<dbReference type="GO" id="GO:0042797">
    <property type="term" value="P:tRNA transcription by RNA polymerase III"/>
    <property type="evidence" value="ECO:0007669"/>
    <property type="project" value="TreeGrafter"/>
</dbReference>
<organism evidence="5">
    <name type="scientific">mine drainage metagenome</name>
    <dbReference type="NCBI Taxonomy" id="410659"/>
    <lineage>
        <taxon>unclassified sequences</taxon>
        <taxon>metagenomes</taxon>
        <taxon>ecological metagenomes</taxon>
    </lineage>
</organism>
<dbReference type="AlphaFoldDB" id="T1CGV3"/>
<name>T1CGV3_9ZZZZ</name>
<dbReference type="InterPro" id="IPR023580">
    <property type="entry name" value="RNA_pol_su_RPB10"/>
</dbReference>
<dbReference type="PANTHER" id="PTHR23431:SF3">
    <property type="entry name" value="DNA-DIRECTED RNA POLYMERASES I, II, AND III SUBUNIT RPABC5"/>
    <property type="match status" value="1"/>
</dbReference>
<comment type="caution">
    <text evidence="5">The sequence shown here is derived from an EMBL/GenBank/DDBJ whole genome shotgun (WGS) entry which is preliminary data.</text>
</comment>
<dbReference type="GO" id="GO:0008270">
    <property type="term" value="F:zinc ion binding"/>
    <property type="evidence" value="ECO:0007669"/>
    <property type="project" value="TreeGrafter"/>
</dbReference>
<evidence type="ECO:0000256" key="1">
    <source>
        <dbReference type="ARBA" id="ARBA00022478"/>
    </source>
</evidence>
<dbReference type="GO" id="GO:0006366">
    <property type="term" value="P:transcription by RNA polymerase II"/>
    <property type="evidence" value="ECO:0007669"/>
    <property type="project" value="TreeGrafter"/>
</dbReference>
<dbReference type="GO" id="GO:0005665">
    <property type="term" value="C:RNA polymerase II, core complex"/>
    <property type="evidence" value="ECO:0007669"/>
    <property type="project" value="TreeGrafter"/>
</dbReference>
<keyword evidence="3" id="KW-0862">Zinc</keyword>
<keyword evidence="2" id="KW-0479">Metal-binding</keyword>